<gene>
    <name evidence="1" type="ORF">T05_8324</name>
</gene>
<reference evidence="1 2" key="1">
    <citation type="submission" date="2015-01" db="EMBL/GenBank/DDBJ databases">
        <title>Evolution of Trichinella species and genotypes.</title>
        <authorList>
            <person name="Korhonen P.K."/>
            <person name="Edoardo P."/>
            <person name="Giuseppe L.R."/>
            <person name="Gasser R.B."/>
        </authorList>
    </citation>
    <scope>NUCLEOTIDE SEQUENCE [LARGE SCALE GENOMIC DNA]</scope>
    <source>
        <strain evidence="1">ISS417</strain>
    </source>
</reference>
<protein>
    <submittedName>
        <fullName evidence="1">Uncharacterized protein</fullName>
    </submittedName>
</protein>
<evidence type="ECO:0000313" key="2">
    <source>
        <dbReference type="Proteomes" id="UP000055048"/>
    </source>
</evidence>
<organism evidence="1 2">
    <name type="scientific">Trichinella murrelli</name>
    <dbReference type="NCBI Taxonomy" id="144512"/>
    <lineage>
        <taxon>Eukaryota</taxon>
        <taxon>Metazoa</taxon>
        <taxon>Ecdysozoa</taxon>
        <taxon>Nematoda</taxon>
        <taxon>Enoplea</taxon>
        <taxon>Dorylaimia</taxon>
        <taxon>Trichinellida</taxon>
        <taxon>Trichinellidae</taxon>
        <taxon>Trichinella</taxon>
    </lineage>
</organism>
<dbReference type="EMBL" id="JYDJ01000166">
    <property type="protein sequence ID" value="KRX41613.1"/>
    <property type="molecule type" value="Genomic_DNA"/>
</dbReference>
<comment type="caution">
    <text evidence="1">The sequence shown here is derived from an EMBL/GenBank/DDBJ whole genome shotgun (WGS) entry which is preliminary data.</text>
</comment>
<evidence type="ECO:0000313" key="1">
    <source>
        <dbReference type="EMBL" id="KRX41613.1"/>
    </source>
</evidence>
<name>A0A0V0TRF1_9BILA</name>
<sequence>MGLLEWARSAIVPIDGRDALLALILKAKKKQQLMKDIKQSRCSVGRQLGVGGKVGKSQNRIEEQNIISTQHRHFNRPDFRPNENFTSTASKLGLLLLKRVTKKRKDTSEQQITTTSADHRYWSYDDIASDLSVKQQLTTAVLSCLAAVVFA</sequence>
<dbReference type="AlphaFoldDB" id="A0A0V0TRF1"/>
<proteinExistence type="predicted"/>
<dbReference type="Proteomes" id="UP000055048">
    <property type="component" value="Unassembled WGS sequence"/>
</dbReference>
<keyword evidence="2" id="KW-1185">Reference proteome</keyword>
<accession>A0A0V0TRF1</accession>